<dbReference type="AlphaFoldDB" id="A0A8H7BCH5"/>
<gene>
    <name evidence="2" type="ORF">GT037_004134</name>
</gene>
<evidence type="ECO:0000256" key="1">
    <source>
        <dbReference type="SAM" id="MobiDB-lite"/>
    </source>
</evidence>
<name>A0A8H7BCH5_9PLEO</name>
<dbReference type="GeneID" id="62202359"/>
<sequence>MEAKVARKLRALLRVTGTTWGRSLHDMRELYRTTIIPIITYGCGAWYVDATNEPNRGNLPKYLLQRLENLQYSCLMQISGAFHRTAAKILEKELFIEPLVVTLARLSIAHRVRSYYDDDSVHSRLAREERHSKEEVKTHPYQILDREACSVERASLAFLRQRKTAEQADKDWTNRNKRRKAINVYLEQWAFFQSAYIWNEYRNSRLLRGGKVCPALDSDFYAEWDERSLECYQGLTRAQSTMLLHIRTSFIGLNAHLHSIKCSETAYCPCLRDRHTAKHLLLDCSLLSEQRGALVKAIGHLSFQDMLTKDAFETTRWAVMHSGMAPWHLAKSDAQSWISTKRKKKGRRQQGGRT</sequence>
<accession>A0A8H7BCH5</accession>
<dbReference type="Proteomes" id="UP000596902">
    <property type="component" value="Unassembled WGS sequence"/>
</dbReference>
<proteinExistence type="predicted"/>
<protein>
    <submittedName>
        <fullName evidence="2">Uncharacterized protein</fullName>
    </submittedName>
</protein>
<reference evidence="2" key="2">
    <citation type="submission" date="2020-08" db="EMBL/GenBank/DDBJ databases">
        <title>Draft Genome Sequence of Cumin Blight Pathogen Alternaria burnsii.</title>
        <authorList>
            <person name="Feng Z."/>
        </authorList>
    </citation>
    <scope>NUCLEOTIDE SEQUENCE</scope>
    <source>
        <strain evidence="2">CBS107.38</strain>
    </source>
</reference>
<dbReference type="EMBL" id="JAAABM010000004">
    <property type="protein sequence ID" value="KAF7678753.1"/>
    <property type="molecule type" value="Genomic_DNA"/>
</dbReference>
<reference evidence="2" key="1">
    <citation type="submission" date="2020-01" db="EMBL/GenBank/DDBJ databases">
        <authorList>
            <person name="Feng Z.H.Z."/>
        </authorList>
    </citation>
    <scope>NUCLEOTIDE SEQUENCE</scope>
    <source>
        <strain evidence="2">CBS107.38</strain>
    </source>
</reference>
<comment type="caution">
    <text evidence="2">The sequence shown here is derived from an EMBL/GenBank/DDBJ whole genome shotgun (WGS) entry which is preliminary data.</text>
</comment>
<organism evidence="2 3">
    <name type="scientific">Alternaria burnsii</name>
    <dbReference type="NCBI Taxonomy" id="1187904"/>
    <lineage>
        <taxon>Eukaryota</taxon>
        <taxon>Fungi</taxon>
        <taxon>Dikarya</taxon>
        <taxon>Ascomycota</taxon>
        <taxon>Pezizomycotina</taxon>
        <taxon>Dothideomycetes</taxon>
        <taxon>Pleosporomycetidae</taxon>
        <taxon>Pleosporales</taxon>
        <taxon>Pleosporineae</taxon>
        <taxon>Pleosporaceae</taxon>
        <taxon>Alternaria</taxon>
        <taxon>Alternaria sect. Alternaria</taxon>
    </lineage>
</organism>
<feature type="compositionally biased region" description="Basic residues" evidence="1">
    <location>
        <begin position="340"/>
        <end position="354"/>
    </location>
</feature>
<evidence type="ECO:0000313" key="2">
    <source>
        <dbReference type="EMBL" id="KAF7678753.1"/>
    </source>
</evidence>
<feature type="region of interest" description="Disordered" evidence="1">
    <location>
        <begin position="334"/>
        <end position="354"/>
    </location>
</feature>
<dbReference type="RefSeq" id="XP_038788888.1">
    <property type="nucleotide sequence ID" value="XM_038929181.1"/>
</dbReference>
<keyword evidence="3" id="KW-1185">Reference proteome</keyword>
<evidence type="ECO:0000313" key="3">
    <source>
        <dbReference type="Proteomes" id="UP000596902"/>
    </source>
</evidence>